<feature type="region of interest" description="Disordered" evidence="1">
    <location>
        <begin position="64"/>
        <end position="111"/>
    </location>
</feature>
<proteinExistence type="predicted"/>
<keyword evidence="3" id="KW-1185">Reference proteome</keyword>
<protein>
    <submittedName>
        <fullName evidence="2">Uncharacterized protein</fullName>
    </submittedName>
</protein>
<sequence>MVFLRETKERMWKRSVFSGSEESRGSFAPVQPHTFCSSLAVMRGSCVGTRETPQHLTPLNHLILPTRQDRRRHSHRPSPRQKAHSTALFTSFHSRRQLTPPVDLQNNASPC</sequence>
<gene>
    <name evidence="2" type="ORF">E2C01_070950</name>
</gene>
<evidence type="ECO:0000256" key="1">
    <source>
        <dbReference type="SAM" id="MobiDB-lite"/>
    </source>
</evidence>
<accession>A0A5B7I2Q4</accession>
<dbReference type="Proteomes" id="UP000324222">
    <property type="component" value="Unassembled WGS sequence"/>
</dbReference>
<name>A0A5B7I2Q4_PORTR</name>
<comment type="caution">
    <text evidence="2">The sequence shown here is derived from an EMBL/GenBank/DDBJ whole genome shotgun (WGS) entry which is preliminary data.</text>
</comment>
<feature type="compositionally biased region" description="Basic residues" evidence="1">
    <location>
        <begin position="69"/>
        <end position="83"/>
    </location>
</feature>
<evidence type="ECO:0000313" key="3">
    <source>
        <dbReference type="Proteomes" id="UP000324222"/>
    </source>
</evidence>
<dbReference type="AlphaFoldDB" id="A0A5B7I2Q4"/>
<evidence type="ECO:0000313" key="2">
    <source>
        <dbReference type="EMBL" id="MPC76533.1"/>
    </source>
</evidence>
<organism evidence="2 3">
    <name type="scientific">Portunus trituberculatus</name>
    <name type="common">Swimming crab</name>
    <name type="synonym">Neptunus trituberculatus</name>
    <dbReference type="NCBI Taxonomy" id="210409"/>
    <lineage>
        <taxon>Eukaryota</taxon>
        <taxon>Metazoa</taxon>
        <taxon>Ecdysozoa</taxon>
        <taxon>Arthropoda</taxon>
        <taxon>Crustacea</taxon>
        <taxon>Multicrustacea</taxon>
        <taxon>Malacostraca</taxon>
        <taxon>Eumalacostraca</taxon>
        <taxon>Eucarida</taxon>
        <taxon>Decapoda</taxon>
        <taxon>Pleocyemata</taxon>
        <taxon>Brachyura</taxon>
        <taxon>Eubrachyura</taxon>
        <taxon>Portunoidea</taxon>
        <taxon>Portunidae</taxon>
        <taxon>Portuninae</taxon>
        <taxon>Portunus</taxon>
    </lineage>
</organism>
<dbReference type="EMBL" id="VSRR010043589">
    <property type="protein sequence ID" value="MPC76533.1"/>
    <property type="molecule type" value="Genomic_DNA"/>
</dbReference>
<reference evidence="2 3" key="1">
    <citation type="submission" date="2019-05" db="EMBL/GenBank/DDBJ databases">
        <title>Another draft genome of Portunus trituberculatus and its Hox gene families provides insights of decapod evolution.</title>
        <authorList>
            <person name="Jeong J.-H."/>
            <person name="Song I."/>
            <person name="Kim S."/>
            <person name="Choi T."/>
            <person name="Kim D."/>
            <person name="Ryu S."/>
            <person name="Kim W."/>
        </authorList>
    </citation>
    <scope>NUCLEOTIDE SEQUENCE [LARGE SCALE GENOMIC DNA]</scope>
    <source>
        <tissue evidence="2">Muscle</tissue>
    </source>
</reference>